<dbReference type="EMBL" id="ATBP01001139">
    <property type="protein sequence ID" value="ETR67967.1"/>
    <property type="molecule type" value="Genomic_DNA"/>
</dbReference>
<feature type="non-terminal residue" evidence="2">
    <location>
        <position position="1"/>
    </location>
</feature>
<name>A0A1V1NZD1_9BACT</name>
<dbReference type="SUPFAM" id="SSF143555">
    <property type="entry name" value="FwdE-like"/>
    <property type="match status" value="1"/>
</dbReference>
<gene>
    <name evidence="2" type="ORF">OMM_11019</name>
</gene>
<evidence type="ECO:0000259" key="1">
    <source>
        <dbReference type="Pfam" id="PF02663"/>
    </source>
</evidence>
<proteinExistence type="predicted"/>
<sequence length="306" mass="35024">ENLIVLTNAGYAEVNEETTEGALDGVALNSWISRGRHTLIEIHSASWTPLWFAVYDRISGYCAYLELKPSELTNNFTPSMNNQLFTSAIERVDANYLYEHAENYKSKFKNRIFGGNEFRIITIVNTIAEGAPVNVMRAFEFHDHYCPGVTSGVLMVQYLKKHFPPGKRGYFVHTVDPWCKEDALLVLLNATPGKKGYAISYPTDEDKLKRKDVAKDAATIFYRKNDQTHRWEGIVLGFQWNENACPKYNNKLIDKLCTDLFYLKYMDQPEQFVKVIKKVELPDGVSPKDWARPGIDPLKKLGLLKK</sequence>
<dbReference type="Pfam" id="PF02663">
    <property type="entry name" value="FmdE"/>
    <property type="match status" value="1"/>
</dbReference>
<dbReference type="Proteomes" id="UP000189670">
    <property type="component" value="Unassembled WGS sequence"/>
</dbReference>
<evidence type="ECO:0000313" key="2">
    <source>
        <dbReference type="EMBL" id="ETR67967.1"/>
    </source>
</evidence>
<feature type="domain" description="Formylmethanofuran dehydrogenase subunit E" evidence="1">
    <location>
        <begin position="141"/>
        <end position="230"/>
    </location>
</feature>
<comment type="caution">
    <text evidence="2">The sequence shown here is derived from an EMBL/GenBank/DDBJ whole genome shotgun (WGS) entry which is preliminary data.</text>
</comment>
<evidence type="ECO:0000313" key="3">
    <source>
        <dbReference type="Proteomes" id="UP000189670"/>
    </source>
</evidence>
<dbReference type="InterPro" id="IPR003814">
    <property type="entry name" value="FmdEsu_dom"/>
</dbReference>
<reference evidence="3" key="1">
    <citation type="submission" date="2012-11" db="EMBL/GenBank/DDBJ databases">
        <authorList>
            <person name="Lucero-Rivera Y.E."/>
            <person name="Tovar-Ramirez D."/>
        </authorList>
    </citation>
    <scope>NUCLEOTIDE SEQUENCE [LARGE SCALE GENOMIC DNA]</scope>
    <source>
        <strain evidence="3">Araruama</strain>
    </source>
</reference>
<accession>A0A1V1NZD1</accession>
<dbReference type="AlphaFoldDB" id="A0A1V1NZD1"/>
<organism evidence="2 3">
    <name type="scientific">Candidatus Magnetoglobus multicellularis str. Araruama</name>
    <dbReference type="NCBI Taxonomy" id="890399"/>
    <lineage>
        <taxon>Bacteria</taxon>
        <taxon>Pseudomonadati</taxon>
        <taxon>Thermodesulfobacteriota</taxon>
        <taxon>Desulfobacteria</taxon>
        <taxon>Desulfobacterales</taxon>
        <taxon>Desulfobacteraceae</taxon>
        <taxon>Candidatus Magnetoglobus</taxon>
    </lineage>
</organism>
<dbReference type="Gene3D" id="3.30.1330.130">
    <property type="match status" value="1"/>
</dbReference>
<protein>
    <submittedName>
        <fullName evidence="2">Metal-binding domain-containing protein</fullName>
    </submittedName>
</protein>